<dbReference type="NCBIfam" id="NF038020">
    <property type="entry name" value="HeR"/>
    <property type="match status" value="1"/>
</dbReference>
<protein>
    <submittedName>
        <fullName evidence="2">Unannotated protein</fullName>
    </submittedName>
</protein>
<feature type="transmembrane region" description="Helical" evidence="1">
    <location>
        <begin position="139"/>
        <end position="158"/>
    </location>
</feature>
<reference evidence="2" key="1">
    <citation type="submission" date="2020-05" db="EMBL/GenBank/DDBJ databases">
        <authorList>
            <person name="Chiriac C."/>
            <person name="Salcher M."/>
            <person name="Ghai R."/>
            <person name="Kavagutti S V."/>
        </authorList>
    </citation>
    <scope>NUCLEOTIDE SEQUENCE</scope>
</reference>
<gene>
    <name evidence="2" type="ORF">UFOPK4150_02384</name>
</gene>
<proteinExistence type="predicted"/>
<dbReference type="EMBL" id="CAFBPU010000085">
    <property type="protein sequence ID" value="CAB5040768.1"/>
    <property type="molecule type" value="Genomic_DNA"/>
</dbReference>
<feature type="transmembrane region" description="Helical" evidence="1">
    <location>
        <begin position="116"/>
        <end position="133"/>
    </location>
</feature>
<feature type="transmembrane region" description="Helical" evidence="1">
    <location>
        <begin position="170"/>
        <end position="190"/>
    </location>
</feature>
<accession>A0A6J7SK81</accession>
<feature type="transmembrane region" description="Helical" evidence="1">
    <location>
        <begin position="202"/>
        <end position="223"/>
    </location>
</feature>
<keyword evidence="1" id="KW-1133">Transmembrane helix</keyword>
<feature type="transmembrane region" description="Helical" evidence="1">
    <location>
        <begin position="76"/>
        <end position="95"/>
    </location>
</feature>
<feature type="transmembrane region" description="Helical" evidence="1">
    <location>
        <begin position="28"/>
        <end position="56"/>
    </location>
</feature>
<feature type="transmembrane region" description="Helical" evidence="1">
    <location>
        <begin position="235"/>
        <end position="257"/>
    </location>
</feature>
<dbReference type="Pfam" id="PF18761">
    <property type="entry name" value="Heliorhodopsin"/>
    <property type="match status" value="1"/>
</dbReference>
<evidence type="ECO:0000256" key="1">
    <source>
        <dbReference type="SAM" id="Phobius"/>
    </source>
</evidence>
<dbReference type="AlphaFoldDB" id="A0A6J7SK81"/>
<organism evidence="2">
    <name type="scientific">freshwater metagenome</name>
    <dbReference type="NCBI Taxonomy" id="449393"/>
    <lineage>
        <taxon>unclassified sequences</taxon>
        <taxon>metagenomes</taxon>
        <taxon>ecological metagenomes</taxon>
    </lineage>
</organism>
<name>A0A6J7SK81_9ZZZZ</name>
<keyword evidence="1" id="KW-0812">Transmembrane</keyword>
<dbReference type="InterPro" id="IPR041113">
    <property type="entry name" value="Heliorhodopsin"/>
</dbReference>
<evidence type="ECO:0000313" key="2">
    <source>
        <dbReference type="EMBL" id="CAB5040768.1"/>
    </source>
</evidence>
<sequence length="265" mass="28744">MSTPLTATAPSTDDKSETRVTMLRRYNLVMGVLHAAQAVAVLALATSFVLPVTAAFMTGPPGSAVAAPTTLFDVSIAWGCALFLLLSAAAHLVIVSPPVFPWYRTNLLRSRNYARWIEYSLSSSVMIVLIALITGISDIAALVALFGVNASMILFGLLQEKYERPGEGMLPFWLGCIAGVTPWVAIAIYLVSPGNAASPPGFVYGIFFSLFVFFNCFALNQWLQYRQVGKWRDYLYGESVYITLSLVAKSLLAWQVFAGTLVPPG</sequence>
<keyword evidence="1" id="KW-0472">Membrane</keyword>
<dbReference type="Gene3D" id="1.20.1070.10">
    <property type="entry name" value="Rhodopsin 7-helix transmembrane proteins"/>
    <property type="match status" value="1"/>
</dbReference>